<evidence type="ECO:0000313" key="2">
    <source>
        <dbReference type="Proteomes" id="UP000194161"/>
    </source>
</evidence>
<protein>
    <submittedName>
        <fullName evidence="1">Addiction module antitoxin RelB</fullName>
    </submittedName>
</protein>
<reference evidence="1 2" key="1">
    <citation type="submission" date="2017-05" db="EMBL/GenBank/DDBJ databases">
        <title>Complete and WGS of Bordetella genogroups.</title>
        <authorList>
            <person name="Spilker T."/>
            <person name="LiPuma J."/>
        </authorList>
    </citation>
    <scope>NUCLEOTIDE SEQUENCE [LARGE SCALE GENOMIC DNA]</scope>
    <source>
        <strain evidence="1 2">AU7206</strain>
    </source>
</reference>
<proteinExistence type="predicted"/>
<dbReference type="PANTHER" id="PTHR41791:SF1">
    <property type="entry name" value="SSL7039 PROTEIN"/>
    <property type="match status" value="1"/>
</dbReference>
<dbReference type="RefSeq" id="WP_086080430.1">
    <property type="nucleotide sequence ID" value="NZ_CP021111.1"/>
</dbReference>
<dbReference type="InterPro" id="IPR009241">
    <property type="entry name" value="HigB-like"/>
</dbReference>
<organism evidence="1 2">
    <name type="scientific">Bordetella genomosp. 13</name>
    <dbReference type="NCBI Taxonomy" id="463040"/>
    <lineage>
        <taxon>Bacteria</taxon>
        <taxon>Pseudomonadati</taxon>
        <taxon>Pseudomonadota</taxon>
        <taxon>Betaproteobacteria</taxon>
        <taxon>Burkholderiales</taxon>
        <taxon>Alcaligenaceae</taxon>
        <taxon>Bordetella</taxon>
    </lineage>
</organism>
<dbReference type="Proteomes" id="UP000194161">
    <property type="component" value="Chromosome"/>
</dbReference>
<dbReference type="PIRSF" id="PIRSF028744">
    <property type="entry name" value="Addict_mod_HI1419"/>
    <property type="match status" value="1"/>
</dbReference>
<dbReference type="AlphaFoldDB" id="A0A1W6ZH94"/>
<dbReference type="Pfam" id="PF05973">
    <property type="entry name" value="Gp49"/>
    <property type="match status" value="1"/>
</dbReference>
<gene>
    <name evidence="1" type="ORF">CAL15_21900</name>
</gene>
<dbReference type="EMBL" id="CP021111">
    <property type="protein sequence ID" value="ARP96783.1"/>
    <property type="molecule type" value="Genomic_DNA"/>
</dbReference>
<accession>A0A1W6ZH94</accession>
<dbReference type="STRING" id="463040.CAL15_21900"/>
<keyword evidence="2" id="KW-1185">Reference proteome</keyword>
<dbReference type="NCBIfam" id="TIGR02683">
    <property type="entry name" value="upstrm_HI1419"/>
    <property type="match status" value="1"/>
</dbReference>
<evidence type="ECO:0000313" key="1">
    <source>
        <dbReference type="EMBL" id="ARP96783.1"/>
    </source>
</evidence>
<dbReference type="KEGG" id="bgm:CAL15_21900"/>
<dbReference type="PANTHER" id="PTHR41791">
    <property type="entry name" value="SSL7039 PROTEIN"/>
    <property type="match status" value="1"/>
</dbReference>
<dbReference type="OrthoDB" id="9800258at2"/>
<name>A0A1W6ZH94_9BORD</name>
<dbReference type="InterPro" id="IPR014056">
    <property type="entry name" value="TypeIITA-like_toxin_pred"/>
</dbReference>
<sequence length="97" mass="11180">MTELLQTDTFKDWMHRLRDTRARTAIAARLARLAAGLAGDVEPVGGGVFEMRVHHGPGYRVYFKRHRDVMIILLCAGDKRTQRRDIERAKRMVGEME</sequence>